<organism evidence="2 3">
    <name type="scientific">Fibrella rubiginis</name>
    <dbReference type="NCBI Taxonomy" id="2817060"/>
    <lineage>
        <taxon>Bacteria</taxon>
        <taxon>Pseudomonadati</taxon>
        <taxon>Bacteroidota</taxon>
        <taxon>Cytophagia</taxon>
        <taxon>Cytophagales</taxon>
        <taxon>Spirosomataceae</taxon>
        <taxon>Fibrella</taxon>
    </lineage>
</organism>
<dbReference type="PROSITE" id="PS51257">
    <property type="entry name" value="PROKAR_LIPOPROTEIN"/>
    <property type="match status" value="1"/>
</dbReference>
<evidence type="ECO:0008006" key="4">
    <source>
        <dbReference type="Google" id="ProtNLM"/>
    </source>
</evidence>
<name>A0A939GLV8_9BACT</name>
<dbReference type="EMBL" id="JAFMYV010000017">
    <property type="protein sequence ID" value="MBO0939749.1"/>
    <property type="molecule type" value="Genomic_DNA"/>
</dbReference>
<evidence type="ECO:0000313" key="2">
    <source>
        <dbReference type="EMBL" id="MBO0939749.1"/>
    </source>
</evidence>
<comment type="caution">
    <text evidence="2">The sequence shown here is derived from an EMBL/GenBank/DDBJ whole genome shotgun (WGS) entry which is preliminary data.</text>
</comment>
<sequence>MKLILPFILLLTLLSGCSTSGDNIAPQPDRARRMSGTYLLNYMSVQNGSQPAVSTALPLQMNGKELLSATISITRKTESTVDVAMSLTIDQTLADQIRLNPKDLTNVVQPMEIRDNGGGYDLYNQSQKVARYDNDTFIMQLEAKNPQTGEVFKTEFRGTKQP</sequence>
<reference evidence="2" key="1">
    <citation type="submission" date="2021-03" db="EMBL/GenBank/DDBJ databases">
        <title>Fibrella sp. HMF5335 genome sequencing and assembly.</title>
        <authorList>
            <person name="Kang H."/>
            <person name="Kim H."/>
            <person name="Bae S."/>
            <person name="Joh K."/>
        </authorList>
    </citation>
    <scope>NUCLEOTIDE SEQUENCE</scope>
    <source>
        <strain evidence="2">HMF5335</strain>
    </source>
</reference>
<dbReference type="RefSeq" id="WP_207367281.1">
    <property type="nucleotide sequence ID" value="NZ_JAFMYV010000017.1"/>
</dbReference>
<keyword evidence="1" id="KW-0732">Signal</keyword>
<dbReference type="AlphaFoldDB" id="A0A939GLV8"/>
<proteinExistence type="predicted"/>
<feature type="signal peptide" evidence="1">
    <location>
        <begin position="1"/>
        <end position="20"/>
    </location>
</feature>
<gene>
    <name evidence="2" type="ORF">J2I47_24600</name>
</gene>
<evidence type="ECO:0000256" key="1">
    <source>
        <dbReference type="SAM" id="SignalP"/>
    </source>
</evidence>
<protein>
    <recommendedName>
        <fullName evidence="4">DUF4426 domain-containing protein</fullName>
    </recommendedName>
</protein>
<evidence type="ECO:0000313" key="3">
    <source>
        <dbReference type="Proteomes" id="UP000664034"/>
    </source>
</evidence>
<keyword evidence="3" id="KW-1185">Reference proteome</keyword>
<accession>A0A939GLV8</accession>
<feature type="chain" id="PRO_5037579380" description="DUF4426 domain-containing protein" evidence="1">
    <location>
        <begin position="21"/>
        <end position="162"/>
    </location>
</feature>
<dbReference type="Proteomes" id="UP000664034">
    <property type="component" value="Unassembled WGS sequence"/>
</dbReference>